<keyword evidence="1" id="KW-0812">Transmembrane</keyword>
<dbReference type="Pfam" id="PF00078">
    <property type="entry name" value="RVT_1"/>
    <property type="match status" value="1"/>
</dbReference>
<sequence>MTEMRPISLCSVMYKIISKIMVARLKPILPSLVSPTQSAFVSERLISDNILIAHELVHNLRTHPSFHQLLSPHFIGHWLSCGGTLLQRSWRNPSSAKLEEPLWLALFLLHSLTFPSFKLLLIHIHLPNFSGLGSGLLTFLVIRFLVLGLGKGRV</sequence>
<dbReference type="InterPro" id="IPR000477">
    <property type="entry name" value="RT_dom"/>
</dbReference>
<feature type="transmembrane region" description="Helical" evidence="1">
    <location>
        <begin position="102"/>
        <end position="126"/>
    </location>
</feature>
<evidence type="ECO:0000313" key="4">
    <source>
        <dbReference type="EMBL" id="QGW48563.1"/>
    </source>
</evidence>
<reference evidence="3" key="1">
    <citation type="journal article" date="2013" name="J. Genet. Genomics">
        <title>The mitochondrial genome of Raphanus sativus and gene evolution of cruciferous mitochondrial types.</title>
        <authorList>
            <person name="Chang S."/>
            <person name="Chen J."/>
            <person name="Wang Y."/>
            <person name="Gu B."/>
            <person name="He J."/>
            <person name="Chu P."/>
            <person name="Guan R."/>
        </authorList>
    </citation>
    <scope>NUCLEOTIDE SEQUENCE</scope>
    <source>
        <tissue evidence="3">Etiolated seedling</tissue>
    </source>
</reference>
<dbReference type="InterPro" id="IPR052343">
    <property type="entry name" value="Retrotransposon-Effector_Assoc"/>
</dbReference>
<name>R4I217_RAPSA</name>
<reference evidence="4" key="2">
    <citation type="submission" date="2019-06" db="EMBL/GenBank/DDBJ databases">
        <title>Complete mitochondrial genome sequencing of NWB CMS and Normal type.</title>
        <authorList>
            <person name="Zhang L."/>
            <person name="Wang Q."/>
            <person name="Wang Y."/>
        </authorList>
    </citation>
    <scope>NUCLEOTIDE SEQUENCE</scope>
    <source>
        <strain evidence="4">YB-B</strain>
    </source>
</reference>
<organism evidence="3">
    <name type="scientific">Raphanus sativus</name>
    <name type="common">Radish</name>
    <name type="synonym">Raphanus raphanistrum var. sativus</name>
    <dbReference type="NCBI Taxonomy" id="3726"/>
    <lineage>
        <taxon>Eukaryota</taxon>
        <taxon>Viridiplantae</taxon>
        <taxon>Streptophyta</taxon>
        <taxon>Embryophyta</taxon>
        <taxon>Tracheophyta</taxon>
        <taxon>Spermatophyta</taxon>
        <taxon>Magnoliopsida</taxon>
        <taxon>eudicotyledons</taxon>
        <taxon>Gunneridae</taxon>
        <taxon>Pentapetalae</taxon>
        <taxon>rosids</taxon>
        <taxon>malvids</taxon>
        <taxon>Brassicales</taxon>
        <taxon>Brassicaceae</taxon>
        <taxon>Brassiceae</taxon>
        <taxon>Raphanus</taxon>
    </lineage>
</organism>
<keyword evidence="3" id="KW-0496">Mitochondrion</keyword>
<evidence type="ECO:0000256" key="1">
    <source>
        <dbReference type="SAM" id="Phobius"/>
    </source>
</evidence>
<dbReference type="EMBL" id="MN056359">
    <property type="protein sequence ID" value="QGW48563.1"/>
    <property type="molecule type" value="Genomic_DNA"/>
</dbReference>
<proteinExistence type="predicted"/>
<evidence type="ECO:0000259" key="2">
    <source>
        <dbReference type="Pfam" id="PF00078"/>
    </source>
</evidence>
<evidence type="ECO:0000313" key="3">
    <source>
        <dbReference type="EMBL" id="AEX57662.1"/>
    </source>
</evidence>
<dbReference type="PANTHER" id="PTHR46890:SF48">
    <property type="entry name" value="RNA-DIRECTED DNA POLYMERASE"/>
    <property type="match status" value="1"/>
</dbReference>
<gene>
    <name evidence="3" type="primary">orf154</name>
    <name evidence="4" type="synonym">orf154a</name>
    <name evidence="3" type="ORF">RasatMp031</name>
</gene>
<geneLocation type="mitochondrion" evidence="3"/>
<feature type="transmembrane region" description="Helical" evidence="1">
    <location>
        <begin position="132"/>
        <end position="150"/>
    </location>
</feature>
<protein>
    <recommendedName>
        <fullName evidence="2">Reverse transcriptase domain-containing protein</fullName>
    </recommendedName>
</protein>
<keyword evidence="1" id="KW-1133">Transmembrane helix</keyword>
<feature type="domain" description="Reverse transcriptase" evidence="2">
    <location>
        <begin position="2"/>
        <end position="59"/>
    </location>
</feature>
<keyword evidence="1" id="KW-0472">Membrane</keyword>
<dbReference type="PANTHER" id="PTHR46890">
    <property type="entry name" value="NON-LTR RETROLELEMENT REVERSE TRANSCRIPTASE-LIKE PROTEIN-RELATED"/>
    <property type="match status" value="1"/>
</dbReference>
<dbReference type="AlphaFoldDB" id="R4I217"/>
<dbReference type="EMBL" id="JQ083668">
    <property type="protein sequence ID" value="AEX57662.1"/>
    <property type="molecule type" value="Genomic_DNA"/>
</dbReference>
<accession>R4I217</accession>